<dbReference type="SUPFAM" id="SSF56672">
    <property type="entry name" value="DNA/RNA polymerases"/>
    <property type="match status" value="1"/>
</dbReference>
<dbReference type="CDD" id="cd01650">
    <property type="entry name" value="RT_nLTR_like"/>
    <property type="match status" value="1"/>
</dbReference>
<keyword evidence="2" id="KW-0695">RNA-directed DNA polymerase</keyword>
<dbReference type="PROSITE" id="PS50878">
    <property type="entry name" value="RT_POL"/>
    <property type="match status" value="1"/>
</dbReference>
<dbReference type="STRING" id="148818.A0A4Q9L6S4"/>
<sequence length="1204" mass="139100">VIRECKNDQGIPQPSSYTPSTIINNISIPPSEANTNTKVCLLNTIPSPSNPMHSSTVTPRPDIAASWPNLCTIPISERLVVLRSILRSIEAERQEFIRCVFFAVQTRFDRMPRNGWKEIQSYYNEKFSCTETIDVLKRMAHNKTEEEIRQEENGERRRIATCLAEPCSLTDATRFISLREKYLSNIKKISEEEIGKVVVRTRKLPNELVDSTVLDLINRIVGEYADSHVPMTITDVARIIQTAQVCYDDETRKERPRSAWKESIESKISVLKLSKDILEKARRREELSSSQTKSLKKIMREFNLDLNKTNDLSEAVVKKNELITVYEKKLTMYESRKQFRKENRMFELFRGRYYRGLSERVESEHVVNRDEIVSFWSTMWNKNNEIVTYDEYLIPFVPDTHQATFPSLDEFVDIINWLPNWKAAGIDGIYNFYIKKLTTLHKYLYDIVKAICFEGTPQANWFYHGLTYLIPKSVPQKGSDYRPITCMSNLYKLTTKCVTKVVQLEVERRGLLADNQLGAVRGVQGAKEQALLNVAINKEYGNNLKATWIDVKKAYDSIDHAYLTQVIENLNLPDWILKFIKVTISKWKIDISVGSEKIMNKKIDKGILLGDSLSPLLFVLCMDPLSRKLNEEYAKVTIQTEDASHSTNHLLFIDDLKLLAKDGTTLEKMTEEVKMFMKNIGLEINREKSATNDSCCENTATLLEGIGVYKYLGIIEDSRGIPTRKSFEEVQTKLIARVERLCRTRLNARNLFQAINQHAISLINYHIGVLRLEPGDFSKLDDAVRAVLVKNKIHLRPGCKERLYLPRTELGRGLHSVEFKSEHMLLQLLDCLEKSKETSTRRAAILKVENDNKTHLALIKDFLQVKYGMAEEVTKNKLDEAQLANLYNEIEKRKLHSKLYNARNNELVSVNDSSRWLKKGSVRPRDEAVFCYIQDRNVFWGAEGVCQHCNTSRKTVDHLATRCEKMLGHDYTRRHNEVVRCIHLLLLNKYKFKSSKRIRSHSVQEILDNEYAEIRVDTRIKTDVKIRNNRPDIFVLDKRRNKITLIEVGITSQDSLQIYDLLANELGLIYKCSVEIIPYVITWDGIVTKYHKTYLKRLQIPINVEAYIQSIVLKKTVEMISFDRRRGIDASLSVIIGAEMHKQPTPPLKEVKNEEDSVKQVNSKNILPLILDDVTRPEEPTIDINDKSDVEKENKVVKVMEEIS</sequence>
<dbReference type="AlphaFoldDB" id="A0A4Q9L6S4"/>
<dbReference type="Proteomes" id="UP000291404">
    <property type="component" value="Unassembled WGS sequence"/>
</dbReference>
<dbReference type="VEuPathDB" id="MicrosporidiaDB:CWI39_0470p0010"/>
<keyword evidence="3" id="KW-1185">Reference proteome</keyword>
<evidence type="ECO:0000259" key="1">
    <source>
        <dbReference type="PROSITE" id="PS50878"/>
    </source>
</evidence>
<dbReference type="PANTHER" id="PTHR35450:SF2">
    <property type="entry name" value="REVERSE TRANSCRIPTASE DOMAIN-CONTAINING PROTEIN"/>
    <property type="match status" value="1"/>
</dbReference>
<dbReference type="VEuPathDB" id="MicrosporidiaDB:CWI36_0941p0010"/>
<proteinExistence type="predicted"/>
<evidence type="ECO:0000313" key="2">
    <source>
        <dbReference type="EMBL" id="TBU03337.1"/>
    </source>
</evidence>
<evidence type="ECO:0000313" key="3">
    <source>
        <dbReference type="Proteomes" id="UP000291404"/>
    </source>
</evidence>
<feature type="non-terminal residue" evidence="2">
    <location>
        <position position="1"/>
    </location>
</feature>
<gene>
    <name evidence="2" type="ORF">CWI36_0941p0010</name>
</gene>
<dbReference type="GO" id="GO:0003964">
    <property type="term" value="F:RNA-directed DNA polymerase activity"/>
    <property type="evidence" value="ECO:0007669"/>
    <property type="project" value="UniProtKB-KW"/>
</dbReference>
<protein>
    <submittedName>
        <fullName evidence="2">Reverse transcriptase</fullName>
    </submittedName>
</protein>
<dbReference type="Pfam" id="PF00078">
    <property type="entry name" value="RVT_1"/>
    <property type="match status" value="1"/>
</dbReference>
<comment type="caution">
    <text evidence="2">The sequence shown here is derived from an EMBL/GenBank/DDBJ whole genome shotgun (WGS) entry which is preliminary data.</text>
</comment>
<organism evidence="2 3">
    <name type="scientific">Hamiltosporidium magnivora</name>
    <dbReference type="NCBI Taxonomy" id="148818"/>
    <lineage>
        <taxon>Eukaryota</taxon>
        <taxon>Fungi</taxon>
        <taxon>Fungi incertae sedis</taxon>
        <taxon>Microsporidia</taxon>
        <taxon>Dubosqiidae</taxon>
        <taxon>Hamiltosporidium</taxon>
    </lineage>
</organism>
<keyword evidence="2" id="KW-0808">Transferase</keyword>
<dbReference type="PANTHER" id="PTHR35450">
    <property type="entry name" value="REVERSE TRANSCRIPTASE DOMAIN-CONTAINING PROTEIN"/>
    <property type="match status" value="1"/>
</dbReference>
<feature type="domain" description="Reverse transcriptase" evidence="1">
    <location>
        <begin position="451"/>
        <end position="716"/>
    </location>
</feature>
<dbReference type="EMBL" id="PITI01000941">
    <property type="protein sequence ID" value="TBU03337.1"/>
    <property type="molecule type" value="Genomic_DNA"/>
</dbReference>
<keyword evidence="2" id="KW-0548">Nucleotidyltransferase</keyword>
<dbReference type="InterPro" id="IPR000477">
    <property type="entry name" value="RT_dom"/>
</dbReference>
<accession>A0A4Q9L6S4</accession>
<name>A0A4Q9L6S4_9MICR</name>
<reference evidence="2 3" key="1">
    <citation type="submission" date="2017-12" db="EMBL/GenBank/DDBJ databases">
        <authorList>
            <person name="Pombert J.-F."/>
            <person name="Haag K.L."/>
            <person name="Ebert D."/>
        </authorList>
    </citation>
    <scope>NUCLEOTIDE SEQUENCE [LARGE SCALE GENOMIC DNA]</scope>
    <source>
        <strain evidence="2">BE-OM-2</strain>
    </source>
</reference>
<dbReference type="InterPro" id="IPR043502">
    <property type="entry name" value="DNA/RNA_pol_sf"/>
</dbReference>